<feature type="compositionally biased region" description="Acidic residues" evidence="1">
    <location>
        <begin position="221"/>
        <end position="239"/>
    </location>
</feature>
<feature type="compositionally biased region" description="Polar residues" evidence="1">
    <location>
        <begin position="181"/>
        <end position="192"/>
    </location>
</feature>
<comment type="caution">
    <text evidence="2">The sequence shown here is derived from an EMBL/GenBank/DDBJ whole genome shotgun (WGS) entry which is preliminary data.</text>
</comment>
<evidence type="ECO:0000256" key="1">
    <source>
        <dbReference type="SAM" id="MobiDB-lite"/>
    </source>
</evidence>
<gene>
    <name evidence="2" type="ORF">SLS63_010045</name>
</gene>
<accession>A0ABR1NY32</accession>
<evidence type="ECO:0000313" key="3">
    <source>
        <dbReference type="Proteomes" id="UP001430848"/>
    </source>
</evidence>
<protein>
    <submittedName>
        <fullName evidence="2">Uncharacterized protein</fullName>
    </submittedName>
</protein>
<organism evidence="2 3">
    <name type="scientific">Diaporthe eres</name>
    <name type="common">Phomopsis oblonga</name>
    <dbReference type="NCBI Taxonomy" id="83184"/>
    <lineage>
        <taxon>Eukaryota</taxon>
        <taxon>Fungi</taxon>
        <taxon>Dikarya</taxon>
        <taxon>Ascomycota</taxon>
        <taxon>Pezizomycotina</taxon>
        <taxon>Sordariomycetes</taxon>
        <taxon>Sordariomycetidae</taxon>
        <taxon>Diaporthales</taxon>
        <taxon>Diaporthaceae</taxon>
        <taxon>Diaporthe</taxon>
        <taxon>Diaporthe eres species complex</taxon>
    </lineage>
</organism>
<keyword evidence="3" id="KW-1185">Reference proteome</keyword>
<name>A0ABR1NY32_DIAER</name>
<dbReference type="Proteomes" id="UP001430848">
    <property type="component" value="Unassembled WGS sequence"/>
</dbReference>
<sequence length="239" mass="26226">MDHNSALSLQETPEIAFVNSNEAIKIVIGMLSPAVASETASFMVDTSLQLCPEGVRGRPSTPATTSLREHHFAVLMTQVAGAYAEGRGQDFADDRSAIDHLLQEEPKHQPLAVRFRAVMGMWLQDAHNKRQQEKLDRRRKRQREEEEGEMRKAQEGKAEDSEDSDDSDGEEAVMTRKASEKSPSSTASADSQRVSKDGDEVQGSPAAAPTKTVFDLSGLIDTDEDESSSDDEETSSDEE</sequence>
<evidence type="ECO:0000313" key="2">
    <source>
        <dbReference type="EMBL" id="KAK7719408.1"/>
    </source>
</evidence>
<reference evidence="2 3" key="1">
    <citation type="submission" date="2024-02" db="EMBL/GenBank/DDBJ databases">
        <title>De novo assembly and annotation of 12 fungi associated with fruit tree decline syndrome in Ontario, Canada.</title>
        <authorList>
            <person name="Sulman M."/>
            <person name="Ellouze W."/>
            <person name="Ilyukhin E."/>
        </authorList>
    </citation>
    <scope>NUCLEOTIDE SEQUENCE [LARGE SCALE GENOMIC DNA]</scope>
    <source>
        <strain evidence="2 3">M169</strain>
    </source>
</reference>
<feature type="compositionally biased region" description="Basic and acidic residues" evidence="1">
    <location>
        <begin position="127"/>
        <end position="136"/>
    </location>
</feature>
<feature type="compositionally biased region" description="Basic and acidic residues" evidence="1">
    <location>
        <begin position="149"/>
        <end position="159"/>
    </location>
</feature>
<proteinExistence type="predicted"/>
<feature type="compositionally biased region" description="Acidic residues" evidence="1">
    <location>
        <begin position="160"/>
        <end position="171"/>
    </location>
</feature>
<dbReference type="EMBL" id="JAKNSF020000079">
    <property type="protein sequence ID" value="KAK7719408.1"/>
    <property type="molecule type" value="Genomic_DNA"/>
</dbReference>
<feature type="region of interest" description="Disordered" evidence="1">
    <location>
        <begin position="127"/>
        <end position="239"/>
    </location>
</feature>